<dbReference type="InterPro" id="IPR022674">
    <property type="entry name" value="G6P_DH_NAD-bd"/>
</dbReference>
<evidence type="ECO:0000256" key="1">
    <source>
        <dbReference type="ARBA" id="ARBA00004937"/>
    </source>
</evidence>
<feature type="binding site" evidence="7">
    <location>
        <begin position="102"/>
        <end position="103"/>
    </location>
    <ligand>
        <name>NADP(+)</name>
        <dbReference type="ChEBI" id="CHEBI:58349"/>
    </ligand>
</feature>
<feature type="domain" description="Glucose-6-phosphate dehydrogenase NAD-binding" evidence="8">
    <location>
        <begin position="23"/>
        <end position="202"/>
    </location>
</feature>
<dbReference type="RefSeq" id="WP_344704462.1">
    <property type="nucleotide sequence ID" value="NZ_BAAAZT010000074.1"/>
</dbReference>
<dbReference type="InterPro" id="IPR036291">
    <property type="entry name" value="NAD(P)-bd_dom_sf"/>
</dbReference>
<keyword evidence="3 7" id="KW-0313">Glucose metabolism</keyword>
<feature type="binding site" evidence="7">
    <location>
        <position position="360"/>
    </location>
    <ligand>
        <name>substrate</name>
    </ligand>
</feature>
<evidence type="ECO:0000313" key="11">
    <source>
        <dbReference type="Proteomes" id="UP001500133"/>
    </source>
</evidence>
<reference evidence="11" key="1">
    <citation type="journal article" date="2019" name="Int. J. Syst. Evol. Microbiol.">
        <title>The Global Catalogue of Microorganisms (GCM) 10K type strain sequencing project: providing services to taxonomists for standard genome sequencing and annotation.</title>
        <authorList>
            <consortium name="The Broad Institute Genomics Platform"/>
            <consortium name="The Broad Institute Genome Sequencing Center for Infectious Disease"/>
            <person name="Wu L."/>
            <person name="Ma J."/>
        </authorList>
    </citation>
    <scope>NUCLEOTIDE SEQUENCE [LARGE SCALE GENOMIC DNA]</scope>
    <source>
        <strain evidence="11">JCM 16914</strain>
    </source>
</reference>
<dbReference type="PANTHER" id="PTHR23429">
    <property type="entry name" value="GLUCOSE-6-PHOSPHATE 1-DEHYDROGENASE G6PD"/>
    <property type="match status" value="1"/>
</dbReference>
<keyword evidence="4 7" id="KW-0521">NADP</keyword>
<dbReference type="EMBL" id="BAAAZT010000074">
    <property type="protein sequence ID" value="GAA3907789.1"/>
    <property type="molecule type" value="Genomic_DNA"/>
</dbReference>
<comment type="caution">
    <text evidence="7">Lacks conserved residue(s) required for the propagation of feature annotation.</text>
</comment>
<comment type="catalytic activity">
    <reaction evidence="7">
        <text>D-glucose 6-phosphate + NADP(+) = 6-phospho-D-glucono-1,5-lactone + NADPH + H(+)</text>
        <dbReference type="Rhea" id="RHEA:15841"/>
        <dbReference type="ChEBI" id="CHEBI:15378"/>
        <dbReference type="ChEBI" id="CHEBI:57783"/>
        <dbReference type="ChEBI" id="CHEBI:57955"/>
        <dbReference type="ChEBI" id="CHEBI:58349"/>
        <dbReference type="ChEBI" id="CHEBI:61548"/>
        <dbReference type="EC" id="1.1.1.49"/>
    </reaction>
</comment>
<sequence length="507" mass="57206">MKPDQKAAAGSAENADRAVDLAIFGALGDLARGRLWPALYQLDREGLLARSTRLLGLSRHESDTDDFRRKIVGLLEDGLNGDERDAESLERFAARLEYRRLDFTRPDDYAAIARWRQELRGEGSNARPLVVYMAVGAALYGDVCAGLERGGALGEHDRVVVEKPVGHDLASSHAVNDAVGAVFPESRTYRIDHYLGKETVQNLIALRFANPLFGNQWNQNHISHVEITVAETAGIEGRFGYFDGAGQLRDMVQNHLLQLLCLIAMEPPSSLDADAIRDEKVKVLKALKPLTQEALEQDVVRGQYIAGTRDGQPVPGYREEDGADSASHTETFVALKTEVANWRWAGVPFYLRTGKRLPEKRSRIVIHFRQQPHYIFDPDQRSLAANKLIIRLQPDEGIALQVLTKDSGLEKGMRLRPGPLHLDFNSAFPEARIPDAYERLLLEVMKGRQYLFVRRDEVEYAWRWCEQLLDHWQALDTPPRRYPAGSWGPVASIAMITRDGRSWYEEY</sequence>
<dbReference type="Proteomes" id="UP001500133">
    <property type="component" value="Unassembled WGS sequence"/>
</dbReference>
<dbReference type="EC" id="1.1.1.49" evidence="7"/>
<evidence type="ECO:0000256" key="2">
    <source>
        <dbReference type="ARBA" id="ARBA00009975"/>
    </source>
</evidence>
<dbReference type="PIRSF" id="PIRSF000110">
    <property type="entry name" value="G6PD"/>
    <property type="match status" value="1"/>
</dbReference>
<feature type="binding site" evidence="7">
    <location>
        <position position="59"/>
    </location>
    <ligand>
        <name>NADP(+)</name>
        <dbReference type="ChEBI" id="CHEBI:58349"/>
    </ligand>
</feature>
<gene>
    <name evidence="7 10" type="primary">zwf</name>
    <name evidence="10" type="ORF">GCM10022228_17680</name>
</gene>
<protein>
    <recommendedName>
        <fullName evidence="7">Glucose-6-phosphate 1-dehydrogenase</fullName>
        <shortName evidence="7">G6PD</shortName>
        <ecNumber evidence="7">1.1.1.49</ecNumber>
    </recommendedName>
</protein>
<comment type="pathway">
    <text evidence="1 7">Carbohydrate degradation; pentose phosphate pathway; D-ribulose 5-phosphate from D-glucose 6-phosphate (oxidative stage): step 1/3.</text>
</comment>
<dbReference type="Pfam" id="PF02781">
    <property type="entry name" value="G6PD_C"/>
    <property type="match status" value="1"/>
</dbReference>
<feature type="binding site" evidence="7">
    <location>
        <position position="163"/>
    </location>
    <ligand>
        <name>NADP(+)</name>
        <dbReference type="ChEBI" id="CHEBI:58349"/>
    </ligand>
</feature>
<dbReference type="Gene3D" id="3.30.360.10">
    <property type="entry name" value="Dihydrodipicolinate Reductase, domain 2"/>
    <property type="match status" value="1"/>
</dbReference>
<dbReference type="SUPFAM" id="SSF55347">
    <property type="entry name" value="Glyceraldehyde-3-phosphate dehydrogenase-like, C-terminal domain"/>
    <property type="match status" value="1"/>
</dbReference>
<evidence type="ECO:0000259" key="9">
    <source>
        <dbReference type="Pfam" id="PF02781"/>
    </source>
</evidence>
<evidence type="ECO:0000256" key="5">
    <source>
        <dbReference type="ARBA" id="ARBA00023002"/>
    </source>
</evidence>
<feature type="binding site" evidence="7">
    <location>
        <position position="231"/>
    </location>
    <ligand>
        <name>substrate</name>
    </ligand>
</feature>
<feature type="binding site" evidence="7">
    <location>
        <position position="193"/>
    </location>
    <ligand>
        <name>substrate</name>
    </ligand>
</feature>
<dbReference type="HAMAP" id="MF_00966">
    <property type="entry name" value="G6PD"/>
    <property type="match status" value="1"/>
</dbReference>
<dbReference type="Gene3D" id="3.40.50.720">
    <property type="entry name" value="NAD(P)-binding Rossmann-like Domain"/>
    <property type="match status" value="1"/>
</dbReference>
<organism evidence="10 11">
    <name type="scientific">Halomonas cibimaris</name>
    <dbReference type="NCBI Taxonomy" id="657012"/>
    <lineage>
        <taxon>Bacteria</taxon>
        <taxon>Pseudomonadati</taxon>
        <taxon>Pseudomonadota</taxon>
        <taxon>Gammaproteobacteria</taxon>
        <taxon>Oceanospirillales</taxon>
        <taxon>Halomonadaceae</taxon>
        <taxon>Halomonas</taxon>
    </lineage>
</organism>
<dbReference type="PANTHER" id="PTHR23429:SF0">
    <property type="entry name" value="GLUCOSE-6-PHOSPHATE 1-DEHYDROGENASE"/>
    <property type="match status" value="1"/>
</dbReference>
<comment type="caution">
    <text evidence="10">The sequence shown here is derived from an EMBL/GenBank/DDBJ whole genome shotgun (WGS) entry which is preliminary data.</text>
</comment>
<dbReference type="PROSITE" id="PS00069">
    <property type="entry name" value="G6P_DEHYDROGENASE"/>
    <property type="match status" value="1"/>
</dbReference>
<feature type="binding site" evidence="7">
    <location>
        <position position="250"/>
    </location>
    <ligand>
        <name>substrate</name>
    </ligand>
</feature>
<dbReference type="InterPro" id="IPR001282">
    <property type="entry name" value="G6P_DH"/>
</dbReference>
<comment type="function">
    <text evidence="7">Catalyzes the oxidation of glucose 6-phosphate to 6-phosphogluconolactone.</text>
</comment>
<feature type="binding site" evidence="7">
    <location>
        <position position="197"/>
    </location>
    <ligand>
        <name>substrate</name>
    </ligand>
</feature>
<comment type="similarity">
    <text evidence="2 7">Belongs to the glucose-6-phosphate dehydrogenase family.</text>
</comment>
<evidence type="ECO:0000256" key="4">
    <source>
        <dbReference type="ARBA" id="ARBA00022857"/>
    </source>
</evidence>
<keyword evidence="11" id="KW-1185">Reference proteome</keyword>
<feature type="domain" description="Glucose-6-phosphate dehydrogenase C-terminal" evidence="9">
    <location>
        <begin position="205"/>
        <end position="503"/>
    </location>
</feature>
<dbReference type="PRINTS" id="PR00079">
    <property type="entry name" value="G6PDHDRGNASE"/>
</dbReference>
<evidence type="ECO:0000259" key="8">
    <source>
        <dbReference type="Pfam" id="PF00479"/>
    </source>
</evidence>
<proteinExistence type="inferred from homology"/>
<dbReference type="Pfam" id="PF00479">
    <property type="entry name" value="G6PD_N"/>
    <property type="match status" value="1"/>
</dbReference>
<dbReference type="NCBIfam" id="TIGR00871">
    <property type="entry name" value="zwf"/>
    <property type="match status" value="1"/>
</dbReference>
<dbReference type="SUPFAM" id="SSF51735">
    <property type="entry name" value="NAD(P)-binding Rossmann-fold domains"/>
    <property type="match status" value="1"/>
</dbReference>
<feature type="active site" description="Proton acceptor" evidence="7">
    <location>
        <position position="255"/>
    </location>
</feature>
<accession>A0ABP7LUQ2</accession>
<evidence type="ECO:0000256" key="3">
    <source>
        <dbReference type="ARBA" id="ARBA00022526"/>
    </source>
</evidence>
<dbReference type="InterPro" id="IPR022675">
    <property type="entry name" value="G6P_DH_C"/>
</dbReference>
<evidence type="ECO:0000256" key="7">
    <source>
        <dbReference type="HAMAP-Rule" id="MF_00966"/>
    </source>
</evidence>
<keyword evidence="6 7" id="KW-0119">Carbohydrate metabolism</keyword>
<dbReference type="InterPro" id="IPR019796">
    <property type="entry name" value="G6P_DH_AS"/>
</dbReference>
<name>A0ABP7LUQ2_9GAMM</name>
<feature type="binding site" evidence="7">
    <location>
        <position position="355"/>
    </location>
    <ligand>
        <name>substrate</name>
    </ligand>
</feature>
<keyword evidence="5 7" id="KW-0560">Oxidoreductase</keyword>
<evidence type="ECO:0000313" key="10">
    <source>
        <dbReference type="EMBL" id="GAA3907789.1"/>
    </source>
</evidence>
<evidence type="ECO:0000256" key="6">
    <source>
        <dbReference type="ARBA" id="ARBA00023277"/>
    </source>
</evidence>